<reference evidence="2" key="1">
    <citation type="journal article" date="2019" name="bioRxiv">
        <title>Genomics, evolutionary history and diagnostics of the Alternaria alternata species group including apple and Asian pear pathotypes.</title>
        <authorList>
            <person name="Armitage A.D."/>
            <person name="Cockerton H.M."/>
            <person name="Sreenivasaprasad S."/>
            <person name="Woodhall J.W."/>
            <person name="Lane C.R."/>
            <person name="Harrison R.J."/>
            <person name="Clarkson J.P."/>
        </authorList>
    </citation>
    <scope>NUCLEOTIDE SEQUENCE [LARGE SCALE GENOMIC DNA]</scope>
    <source>
        <strain evidence="2">FERA 1177</strain>
    </source>
</reference>
<organism evidence="1 2">
    <name type="scientific">Alternaria alternata</name>
    <name type="common">Alternaria rot fungus</name>
    <name type="synonym">Torula alternata</name>
    <dbReference type="NCBI Taxonomy" id="5599"/>
    <lineage>
        <taxon>Eukaryota</taxon>
        <taxon>Fungi</taxon>
        <taxon>Dikarya</taxon>
        <taxon>Ascomycota</taxon>
        <taxon>Pezizomycotina</taxon>
        <taxon>Dothideomycetes</taxon>
        <taxon>Pleosporomycetidae</taxon>
        <taxon>Pleosporales</taxon>
        <taxon>Pleosporineae</taxon>
        <taxon>Pleosporaceae</taxon>
        <taxon>Alternaria</taxon>
        <taxon>Alternaria sect. Alternaria</taxon>
        <taxon>Alternaria alternata complex</taxon>
    </lineage>
</organism>
<gene>
    <name evidence="1" type="ORF">AA0117_g13485</name>
</gene>
<comment type="caution">
    <text evidence="1">The sequence shown here is derived from an EMBL/GenBank/DDBJ whole genome shotgun (WGS) entry which is preliminary data.</text>
</comment>
<evidence type="ECO:0000313" key="1">
    <source>
        <dbReference type="EMBL" id="RYN46415.1"/>
    </source>
</evidence>
<proteinExistence type="predicted"/>
<accession>A0A4Q4MA71</accession>
<protein>
    <submittedName>
        <fullName evidence="1">Uncharacterized protein</fullName>
    </submittedName>
</protein>
<dbReference type="Proteomes" id="UP000291422">
    <property type="component" value="Unassembled WGS sequence"/>
</dbReference>
<dbReference type="EMBL" id="PDXD01000444">
    <property type="protein sequence ID" value="RYN46415.1"/>
    <property type="molecule type" value="Genomic_DNA"/>
</dbReference>
<name>A0A4Q4MA71_ALTAL</name>
<dbReference type="AlphaFoldDB" id="A0A4Q4MA71"/>
<sequence>MTNFFQLDPGVVNATLGNPSSINGSAVEAFRELIPSNLVQDTEKCLARCNAQ</sequence>
<evidence type="ECO:0000313" key="2">
    <source>
        <dbReference type="Proteomes" id="UP000291422"/>
    </source>
</evidence>